<protein>
    <submittedName>
        <fullName evidence="1">Uncharacterized protein</fullName>
    </submittedName>
</protein>
<accession>A0AAJ0MAR8</accession>
<evidence type="ECO:0000313" key="2">
    <source>
        <dbReference type="Proteomes" id="UP001275084"/>
    </source>
</evidence>
<evidence type="ECO:0000313" key="1">
    <source>
        <dbReference type="EMBL" id="KAK3346367.1"/>
    </source>
</evidence>
<organism evidence="1 2">
    <name type="scientific">Lasiosphaeria hispida</name>
    <dbReference type="NCBI Taxonomy" id="260671"/>
    <lineage>
        <taxon>Eukaryota</taxon>
        <taxon>Fungi</taxon>
        <taxon>Dikarya</taxon>
        <taxon>Ascomycota</taxon>
        <taxon>Pezizomycotina</taxon>
        <taxon>Sordariomycetes</taxon>
        <taxon>Sordariomycetidae</taxon>
        <taxon>Sordariales</taxon>
        <taxon>Lasiosphaeriaceae</taxon>
        <taxon>Lasiosphaeria</taxon>
    </lineage>
</organism>
<feature type="non-terminal residue" evidence="1">
    <location>
        <position position="1"/>
    </location>
</feature>
<name>A0AAJ0MAR8_9PEZI</name>
<dbReference type="Proteomes" id="UP001275084">
    <property type="component" value="Unassembled WGS sequence"/>
</dbReference>
<reference evidence="1" key="1">
    <citation type="journal article" date="2023" name="Mol. Phylogenet. Evol.">
        <title>Genome-scale phylogeny and comparative genomics of the fungal order Sordariales.</title>
        <authorList>
            <person name="Hensen N."/>
            <person name="Bonometti L."/>
            <person name="Westerberg I."/>
            <person name="Brannstrom I.O."/>
            <person name="Guillou S."/>
            <person name="Cros-Aarteil S."/>
            <person name="Calhoun S."/>
            <person name="Haridas S."/>
            <person name="Kuo A."/>
            <person name="Mondo S."/>
            <person name="Pangilinan J."/>
            <person name="Riley R."/>
            <person name="LaButti K."/>
            <person name="Andreopoulos B."/>
            <person name="Lipzen A."/>
            <person name="Chen C."/>
            <person name="Yan M."/>
            <person name="Daum C."/>
            <person name="Ng V."/>
            <person name="Clum A."/>
            <person name="Steindorff A."/>
            <person name="Ohm R.A."/>
            <person name="Martin F."/>
            <person name="Silar P."/>
            <person name="Natvig D.O."/>
            <person name="Lalanne C."/>
            <person name="Gautier V."/>
            <person name="Ament-Velasquez S.L."/>
            <person name="Kruys A."/>
            <person name="Hutchinson M.I."/>
            <person name="Powell A.J."/>
            <person name="Barry K."/>
            <person name="Miller A.N."/>
            <person name="Grigoriev I.V."/>
            <person name="Debuchy R."/>
            <person name="Gladieux P."/>
            <person name="Hiltunen Thoren M."/>
            <person name="Johannesson H."/>
        </authorList>
    </citation>
    <scope>NUCLEOTIDE SEQUENCE</scope>
    <source>
        <strain evidence="1">CBS 955.72</strain>
    </source>
</reference>
<keyword evidence="2" id="KW-1185">Reference proteome</keyword>
<proteinExistence type="predicted"/>
<sequence length="144" mass="16580">RELGNMSISFEPYAEPAQGQNTTWRGHMWIKCDNIPRLMWEGLGWTAKNILPDQGFMTKTTRNMMAREGAESIPCYKRVWVLQDQSSGELPYWVARLIIYSNSITRLCTFQPTALSRQNITKVVAWKGSERSEKIYRYEAAAPG</sequence>
<dbReference type="AlphaFoldDB" id="A0AAJ0MAR8"/>
<feature type="non-terminal residue" evidence="1">
    <location>
        <position position="144"/>
    </location>
</feature>
<reference evidence="1" key="2">
    <citation type="submission" date="2023-06" db="EMBL/GenBank/DDBJ databases">
        <authorList>
            <consortium name="Lawrence Berkeley National Laboratory"/>
            <person name="Haridas S."/>
            <person name="Hensen N."/>
            <person name="Bonometti L."/>
            <person name="Westerberg I."/>
            <person name="Brannstrom I.O."/>
            <person name="Guillou S."/>
            <person name="Cros-Aarteil S."/>
            <person name="Calhoun S."/>
            <person name="Kuo A."/>
            <person name="Mondo S."/>
            <person name="Pangilinan J."/>
            <person name="Riley R."/>
            <person name="Labutti K."/>
            <person name="Andreopoulos B."/>
            <person name="Lipzen A."/>
            <person name="Chen C."/>
            <person name="Yanf M."/>
            <person name="Daum C."/>
            <person name="Ng V."/>
            <person name="Clum A."/>
            <person name="Steindorff A."/>
            <person name="Ohm R."/>
            <person name="Martin F."/>
            <person name="Silar P."/>
            <person name="Natvig D."/>
            <person name="Lalanne C."/>
            <person name="Gautier V."/>
            <person name="Ament-Velasquez S.L."/>
            <person name="Kruys A."/>
            <person name="Hutchinson M.I."/>
            <person name="Powell A.J."/>
            <person name="Barry K."/>
            <person name="Miller A.N."/>
            <person name="Grigoriev I.V."/>
            <person name="Debuchy R."/>
            <person name="Gladieux P."/>
            <person name="Thoren M.H."/>
            <person name="Johannesson H."/>
        </authorList>
    </citation>
    <scope>NUCLEOTIDE SEQUENCE</scope>
    <source>
        <strain evidence="1">CBS 955.72</strain>
    </source>
</reference>
<comment type="caution">
    <text evidence="1">The sequence shown here is derived from an EMBL/GenBank/DDBJ whole genome shotgun (WGS) entry which is preliminary data.</text>
</comment>
<gene>
    <name evidence="1" type="ORF">B0T25DRAFT_441212</name>
</gene>
<dbReference type="EMBL" id="JAUIQD010000006">
    <property type="protein sequence ID" value="KAK3346367.1"/>
    <property type="molecule type" value="Genomic_DNA"/>
</dbReference>